<comment type="catalytic activity">
    <reaction evidence="4">
        <text>O-acetyl-L-serine + hydrogen sulfide = L-cysteine + acetate</text>
        <dbReference type="Rhea" id="RHEA:14829"/>
        <dbReference type="ChEBI" id="CHEBI:29919"/>
        <dbReference type="ChEBI" id="CHEBI:30089"/>
        <dbReference type="ChEBI" id="CHEBI:35235"/>
        <dbReference type="ChEBI" id="CHEBI:58340"/>
        <dbReference type="EC" id="2.5.1.47"/>
    </reaction>
</comment>
<dbReference type="Proteomes" id="UP001055125">
    <property type="component" value="Unassembled WGS sequence"/>
</dbReference>
<sequence>MSRAASLRVVDPYGPKPTRSPLIMADATSASSRQPGHGRIYGSITETIGNTPLVRLNRITKARGVDAEILLKLEFFNPIASVKDRIGVNMIDALEVSGKLKPGGTLVEPTSGNTGIALAFVAAARGYRLILVMPETMSIERRKMLAFLGAELALTPGPQGMKGAIAKAEELLAEIPGAVMPQQFSNPANPEIHRKTTAEEIWNDTQGQLDAFVAGVGTGGTVTGVGEVLKPRLPNLKVFAVEPVDSPVISGGQPGPHKIQGIGAGFIPDNLHKSVLDGVLTVTNQTAFETSRELARLEGIPGGISTGGNVAAALELASRPEFQGKRIVTVACSFAERYISSALFEGIG</sequence>
<keyword evidence="7" id="KW-1185">Reference proteome</keyword>
<dbReference type="InterPro" id="IPR001926">
    <property type="entry name" value="TrpB-like_PALP"/>
</dbReference>
<evidence type="ECO:0000256" key="1">
    <source>
        <dbReference type="ARBA" id="ARBA00001933"/>
    </source>
</evidence>
<dbReference type="EC" id="2.5.1.47" evidence="2"/>
<dbReference type="Gene3D" id="3.40.50.1100">
    <property type="match status" value="2"/>
</dbReference>
<reference evidence="6" key="2">
    <citation type="submission" date="2021-08" db="EMBL/GenBank/DDBJ databases">
        <authorList>
            <person name="Tani A."/>
            <person name="Ola A."/>
            <person name="Ogura Y."/>
            <person name="Katsura K."/>
            <person name="Hayashi T."/>
        </authorList>
    </citation>
    <scope>NUCLEOTIDE SEQUENCE</scope>
    <source>
        <strain evidence="6">DSM 19015</strain>
    </source>
</reference>
<evidence type="ECO:0000256" key="3">
    <source>
        <dbReference type="ARBA" id="ARBA00022898"/>
    </source>
</evidence>
<dbReference type="InterPro" id="IPR036052">
    <property type="entry name" value="TrpB-like_PALP_sf"/>
</dbReference>
<dbReference type="NCBIfam" id="TIGR01139">
    <property type="entry name" value="cysK"/>
    <property type="match status" value="1"/>
</dbReference>
<dbReference type="NCBIfam" id="TIGR01136">
    <property type="entry name" value="cysKM"/>
    <property type="match status" value="1"/>
</dbReference>
<keyword evidence="3" id="KW-0663">Pyridoxal phosphate</keyword>
<feature type="domain" description="Tryptophan synthase beta chain-like PALP" evidence="5">
    <location>
        <begin position="44"/>
        <end position="332"/>
    </location>
</feature>
<dbReference type="EMBL" id="BPQP01000058">
    <property type="protein sequence ID" value="GJD96304.1"/>
    <property type="molecule type" value="Genomic_DNA"/>
</dbReference>
<dbReference type="Pfam" id="PF00291">
    <property type="entry name" value="PALP"/>
    <property type="match status" value="1"/>
</dbReference>
<comment type="caution">
    <text evidence="6">The sequence shown here is derived from an EMBL/GenBank/DDBJ whole genome shotgun (WGS) entry which is preliminary data.</text>
</comment>
<reference evidence="6" key="1">
    <citation type="journal article" date="2021" name="Front. Microbiol.">
        <title>Comprehensive Comparative Genomics and Phenotyping of Methylobacterium Species.</title>
        <authorList>
            <person name="Alessa O."/>
            <person name="Ogura Y."/>
            <person name="Fujitani Y."/>
            <person name="Takami H."/>
            <person name="Hayashi T."/>
            <person name="Sahin N."/>
            <person name="Tani A."/>
        </authorList>
    </citation>
    <scope>NUCLEOTIDE SEQUENCE</scope>
    <source>
        <strain evidence="6">DSM 19015</strain>
    </source>
</reference>
<dbReference type="CDD" id="cd01561">
    <property type="entry name" value="CBS_like"/>
    <property type="match status" value="1"/>
</dbReference>
<organism evidence="6 7">
    <name type="scientific">Methylobacterium iners</name>
    <dbReference type="NCBI Taxonomy" id="418707"/>
    <lineage>
        <taxon>Bacteria</taxon>
        <taxon>Pseudomonadati</taxon>
        <taxon>Pseudomonadota</taxon>
        <taxon>Alphaproteobacteria</taxon>
        <taxon>Hyphomicrobiales</taxon>
        <taxon>Methylobacteriaceae</taxon>
        <taxon>Methylobacterium</taxon>
    </lineage>
</organism>
<gene>
    <name evidence="6" type="primary">cysK1</name>
    <name evidence="6" type="ORF">OCOJLMKI_3525</name>
</gene>
<proteinExistence type="predicted"/>
<evidence type="ECO:0000259" key="5">
    <source>
        <dbReference type="Pfam" id="PF00291"/>
    </source>
</evidence>
<evidence type="ECO:0000313" key="6">
    <source>
        <dbReference type="EMBL" id="GJD96304.1"/>
    </source>
</evidence>
<dbReference type="InterPro" id="IPR005856">
    <property type="entry name" value="Cys_synth"/>
</dbReference>
<dbReference type="InterPro" id="IPR050214">
    <property type="entry name" value="Cys_Synth/Cystath_Beta-Synth"/>
</dbReference>
<evidence type="ECO:0000313" key="7">
    <source>
        <dbReference type="Proteomes" id="UP001055125"/>
    </source>
</evidence>
<accession>A0ABQ4S1E5</accession>
<evidence type="ECO:0000256" key="2">
    <source>
        <dbReference type="ARBA" id="ARBA00012681"/>
    </source>
</evidence>
<evidence type="ECO:0000256" key="4">
    <source>
        <dbReference type="ARBA" id="ARBA00047931"/>
    </source>
</evidence>
<dbReference type="PANTHER" id="PTHR10314">
    <property type="entry name" value="CYSTATHIONINE BETA-SYNTHASE"/>
    <property type="match status" value="1"/>
</dbReference>
<dbReference type="SUPFAM" id="SSF53686">
    <property type="entry name" value="Tryptophan synthase beta subunit-like PLP-dependent enzymes"/>
    <property type="match status" value="1"/>
</dbReference>
<protein>
    <recommendedName>
        <fullName evidence="2">cysteine synthase</fullName>
        <ecNumber evidence="2">2.5.1.47</ecNumber>
    </recommendedName>
</protein>
<name>A0ABQ4S1E5_9HYPH</name>
<comment type="cofactor">
    <cofactor evidence="1">
        <name>pyridoxal 5'-phosphate</name>
        <dbReference type="ChEBI" id="CHEBI:597326"/>
    </cofactor>
</comment>
<dbReference type="InterPro" id="IPR005859">
    <property type="entry name" value="CysK"/>
</dbReference>